<dbReference type="Gene3D" id="1.20.5.110">
    <property type="match status" value="1"/>
</dbReference>
<organism evidence="4 5">
    <name type="scientific">Haematococcus lacustris</name>
    <name type="common">Green alga</name>
    <name type="synonym">Haematococcus pluvialis</name>
    <dbReference type="NCBI Taxonomy" id="44745"/>
    <lineage>
        <taxon>Eukaryota</taxon>
        <taxon>Viridiplantae</taxon>
        <taxon>Chlorophyta</taxon>
        <taxon>core chlorophytes</taxon>
        <taxon>Chlorophyceae</taxon>
        <taxon>CS clade</taxon>
        <taxon>Chlamydomonadales</taxon>
        <taxon>Haematococcaceae</taxon>
        <taxon>Haematococcus</taxon>
    </lineage>
</organism>
<feature type="domain" description="V-SNARE coiled-coil homology" evidence="3">
    <location>
        <begin position="62"/>
        <end position="126"/>
    </location>
</feature>
<dbReference type="InterPro" id="IPR042855">
    <property type="entry name" value="V_SNARE_CC"/>
</dbReference>
<evidence type="ECO:0000313" key="5">
    <source>
        <dbReference type="Proteomes" id="UP000485058"/>
    </source>
</evidence>
<dbReference type="Proteomes" id="UP000485058">
    <property type="component" value="Unassembled WGS sequence"/>
</dbReference>
<name>A0A699ZK02_HAELA</name>
<keyword evidence="5" id="KW-1185">Reference proteome</keyword>
<comment type="caution">
    <text evidence="4">The sequence shown here is derived from an EMBL/GenBank/DDBJ whole genome shotgun (WGS) entry which is preliminary data.</text>
</comment>
<feature type="region of interest" description="Disordered" evidence="2">
    <location>
        <begin position="1"/>
        <end position="76"/>
    </location>
</feature>
<dbReference type="PROSITE" id="PS50892">
    <property type="entry name" value="V_SNARE"/>
    <property type="match status" value="1"/>
</dbReference>
<gene>
    <name evidence="4" type="ORF">HaLaN_20506</name>
</gene>
<accession>A0A699ZK02</accession>
<evidence type="ECO:0000259" key="3">
    <source>
        <dbReference type="PROSITE" id="PS50892"/>
    </source>
</evidence>
<reference evidence="4 5" key="1">
    <citation type="submission" date="2020-02" db="EMBL/GenBank/DDBJ databases">
        <title>Draft genome sequence of Haematococcus lacustris strain NIES-144.</title>
        <authorList>
            <person name="Morimoto D."/>
            <person name="Nakagawa S."/>
            <person name="Yoshida T."/>
            <person name="Sawayama S."/>
        </authorList>
    </citation>
    <scope>NUCLEOTIDE SEQUENCE [LARGE SCALE GENOMIC DNA]</scope>
    <source>
        <strain evidence="4 5">NIES-144</strain>
    </source>
</reference>
<sequence>MWQGQETDSVMTTQGQRAHQQHGGPGRKYVPVDEPVRVRTTNEIRSKYGRPTTDTTDASQDRARGTSAKVRGAADAAIEARSRLEERGERLRELNEKGDDLANEAAGFASLAHQLAQQQRNRKWWQ</sequence>
<dbReference type="CDD" id="cd15873">
    <property type="entry name" value="R-SNARE_STXBP5_6"/>
    <property type="match status" value="1"/>
</dbReference>
<protein>
    <submittedName>
        <fullName evidence="4">V-SNARE coiled-coil homology domain-containing protein</fullName>
    </submittedName>
</protein>
<proteinExistence type="predicted"/>
<evidence type="ECO:0000256" key="2">
    <source>
        <dbReference type="SAM" id="MobiDB-lite"/>
    </source>
</evidence>
<evidence type="ECO:0000256" key="1">
    <source>
        <dbReference type="PROSITE-ProRule" id="PRU00290"/>
    </source>
</evidence>
<dbReference type="AlphaFoldDB" id="A0A699ZK02"/>
<dbReference type="EMBL" id="BLLF01002163">
    <property type="protein sequence ID" value="GFH22963.1"/>
    <property type="molecule type" value="Genomic_DNA"/>
</dbReference>
<feature type="compositionally biased region" description="Basic and acidic residues" evidence="2">
    <location>
        <begin position="30"/>
        <end position="46"/>
    </location>
</feature>
<dbReference type="SUPFAM" id="SSF58038">
    <property type="entry name" value="SNARE fusion complex"/>
    <property type="match status" value="1"/>
</dbReference>
<keyword evidence="1" id="KW-0175">Coiled coil</keyword>
<evidence type="ECO:0000313" key="4">
    <source>
        <dbReference type="EMBL" id="GFH22963.1"/>
    </source>
</evidence>
<feature type="compositionally biased region" description="Polar residues" evidence="2">
    <location>
        <begin position="1"/>
        <end position="18"/>
    </location>
</feature>